<dbReference type="EMBL" id="JH600070">
    <property type="protein sequence ID" value="EIJ42346.1"/>
    <property type="molecule type" value="Genomic_DNA"/>
</dbReference>
<proteinExistence type="predicted"/>
<dbReference type="Proteomes" id="UP000005744">
    <property type="component" value="Unassembled WGS sequence"/>
</dbReference>
<organism evidence="1 2">
    <name type="scientific">Beggiatoa alba B18LD</name>
    <dbReference type="NCBI Taxonomy" id="395493"/>
    <lineage>
        <taxon>Bacteria</taxon>
        <taxon>Pseudomonadati</taxon>
        <taxon>Pseudomonadota</taxon>
        <taxon>Gammaproteobacteria</taxon>
        <taxon>Thiotrichales</taxon>
        <taxon>Thiotrichaceae</taxon>
        <taxon>Beggiatoa</taxon>
    </lineage>
</organism>
<protein>
    <submittedName>
        <fullName evidence="1">Uncharacterized protein</fullName>
    </submittedName>
</protein>
<accession>I3CFF3</accession>
<reference evidence="1 2" key="1">
    <citation type="submission" date="2011-11" db="EMBL/GenBank/DDBJ databases">
        <title>Improved High-Quality Draft sequence of Beggiatoa alba B18lD.</title>
        <authorList>
            <consortium name="US DOE Joint Genome Institute"/>
            <person name="Lucas S."/>
            <person name="Han J."/>
            <person name="Lapidus A."/>
            <person name="Cheng J.-F."/>
            <person name="Goodwin L."/>
            <person name="Pitluck S."/>
            <person name="Peters L."/>
            <person name="Mikhailova N."/>
            <person name="Held B."/>
            <person name="Detter J.C."/>
            <person name="Han C."/>
            <person name="Tapia R."/>
            <person name="Land M."/>
            <person name="Hauser L."/>
            <person name="Kyrpides N."/>
            <person name="Ivanova N."/>
            <person name="Pagani I."/>
            <person name="Samuel K."/>
            <person name="Teske A."/>
            <person name="Mueller J."/>
            <person name="Woyke T."/>
        </authorList>
    </citation>
    <scope>NUCLEOTIDE SEQUENCE [LARGE SCALE GENOMIC DNA]</scope>
    <source>
        <strain evidence="1 2">B18LD</strain>
    </source>
</reference>
<dbReference type="HOGENOM" id="CLU_2491564_0_0_6"/>
<dbReference type="AlphaFoldDB" id="I3CFF3"/>
<evidence type="ECO:0000313" key="2">
    <source>
        <dbReference type="Proteomes" id="UP000005744"/>
    </source>
</evidence>
<name>I3CFF3_9GAMM</name>
<evidence type="ECO:0000313" key="1">
    <source>
        <dbReference type="EMBL" id="EIJ42346.1"/>
    </source>
</evidence>
<gene>
    <name evidence="1" type="ORF">BegalDRAFT_1458</name>
</gene>
<dbReference type="RefSeq" id="WP_002685197.1">
    <property type="nucleotide sequence ID" value="NZ_JH600070.1"/>
</dbReference>
<keyword evidence="2" id="KW-1185">Reference proteome</keyword>
<dbReference type="STRING" id="395493.BegalDRAFT_1458"/>
<sequence length="86" mass="10160">MKMFNPELLVKFEECQEDISDLVNKLGKAKYLTGAVRCEIDVYELENNSKKLEELERLEHESEQLQDAIVERLLLLKSDIYKELEK</sequence>